<keyword evidence="2" id="KW-1185">Reference proteome</keyword>
<comment type="caution">
    <text evidence="1">The sequence shown here is derived from an EMBL/GenBank/DDBJ whole genome shotgun (WGS) entry which is preliminary data.</text>
</comment>
<evidence type="ECO:0000313" key="1">
    <source>
        <dbReference type="EMBL" id="KAF2319663.1"/>
    </source>
</evidence>
<dbReference type="Proteomes" id="UP000467840">
    <property type="component" value="Chromosome 10"/>
</dbReference>
<name>A0A6A6N591_HEVBR</name>
<dbReference type="AlphaFoldDB" id="A0A6A6N591"/>
<reference evidence="1 2" key="1">
    <citation type="journal article" date="2020" name="Mol. Plant">
        <title>The Chromosome-Based Rubber Tree Genome Provides New Insights into Spurge Genome Evolution and Rubber Biosynthesis.</title>
        <authorList>
            <person name="Liu J."/>
            <person name="Shi C."/>
            <person name="Shi C.C."/>
            <person name="Li W."/>
            <person name="Zhang Q.J."/>
            <person name="Zhang Y."/>
            <person name="Li K."/>
            <person name="Lu H.F."/>
            <person name="Shi C."/>
            <person name="Zhu S.T."/>
            <person name="Xiao Z.Y."/>
            <person name="Nan H."/>
            <person name="Yue Y."/>
            <person name="Zhu X.G."/>
            <person name="Wu Y."/>
            <person name="Hong X.N."/>
            <person name="Fan G.Y."/>
            <person name="Tong Y."/>
            <person name="Zhang D."/>
            <person name="Mao C.L."/>
            <person name="Liu Y.L."/>
            <person name="Hao S.J."/>
            <person name="Liu W.Q."/>
            <person name="Lv M.Q."/>
            <person name="Zhang H.B."/>
            <person name="Liu Y."/>
            <person name="Hu-Tang G.R."/>
            <person name="Wang J.P."/>
            <person name="Wang J.H."/>
            <person name="Sun Y.H."/>
            <person name="Ni S.B."/>
            <person name="Chen W.B."/>
            <person name="Zhang X.C."/>
            <person name="Jiao Y.N."/>
            <person name="Eichler E.E."/>
            <person name="Li G.H."/>
            <person name="Liu X."/>
            <person name="Gao L.Z."/>
        </authorList>
    </citation>
    <scope>NUCLEOTIDE SEQUENCE [LARGE SCALE GENOMIC DNA]</scope>
    <source>
        <strain evidence="2">cv. GT1</strain>
        <tissue evidence="1">Leaf</tissue>
    </source>
</reference>
<organism evidence="1 2">
    <name type="scientific">Hevea brasiliensis</name>
    <name type="common">Para rubber tree</name>
    <name type="synonym">Siphonia brasiliensis</name>
    <dbReference type="NCBI Taxonomy" id="3981"/>
    <lineage>
        <taxon>Eukaryota</taxon>
        <taxon>Viridiplantae</taxon>
        <taxon>Streptophyta</taxon>
        <taxon>Embryophyta</taxon>
        <taxon>Tracheophyta</taxon>
        <taxon>Spermatophyta</taxon>
        <taxon>Magnoliopsida</taxon>
        <taxon>eudicotyledons</taxon>
        <taxon>Gunneridae</taxon>
        <taxon>Pentapetalae</taxon>
        <taxon>rosids</taxon>
        <taxon>fabids</taxon>
        <taxon>Malpighiales</taxon>
        <taxon>Euphorbiaceae</taxon>
        <taxon>Crotonoideae</taxon>
        <taxon>Micrandreae</taxon>
        <taxon>Hevea</taxon>
    </lineage>
</organism>
<gene>
    <name evidence="1" type="ORF">GH714_017901</name>
</gene>
<accession>A0A6A6N591</accession>
<dbReference type="EMBL" id="JAAGAX010000003">
    <property type="protein sequence ID" value="KAF2319663.1"/>
    <property type="molecule type" value="Genomic_DNA"/>
</dbReference>
<proteinExistence type="predicted"/>
<dbReference type="InterPro" id="IPR029063">
    <property type="entry name" value="SAM-dependent_MTases_sf"/>
</dbReference>
<dbReference type="SUPFAM" id="SSF53335">
    <property type="entry name" value="S-adenosyl-L-methionine-dependent methyltransferases"/>
    <property type="match status" value="1"/>
</dbReference>
<sequence>MDVREMSFFPDESFKRHRQGYGPPFPLLALYDVADFCMLTLFLLLNSHPWACGSLILYPRTLDSLMCINDAPISAAQMLGEVSRLLQPGGIYMLITYGDPTVRMLHLRRPVYNWKIVLYIIPRPGFVRPMVVHRHAQIRNLFLSLRRVCILADFVLEDPDFHFIYVCKKMNETTELYNIPAYPLMADVL</sequence>
<protein>
    <submittedName>
        <fullName evidence="1">Uncharacterized protein</fullName>
    </submittedName>
</protein>
<dbReference type="Gene3D" id="3.40.50.150">
    <property type="entry name" value="Vaccinia Virus protein VP39"/>
    <property type="match status" value="1"/>
</dbReference>
<evidence type="ECO:0000313" key="2">
    <source>
        <dbReference type="Proteomes" id="UP000467840"/>
    </source>
</evidence>